<keyword evidence="4 6" id="KW-1133">Transmembrane helix</keyword>
<dbReference type="RefSeq" id="WP_341979615.1">
    <property type="nucleotide sequence ID" value="NZ_JBBYAF010000002.1"/>
</dbReference>
<organism evidence="7 8">
    <name type="scientific">Rossellomorea oryzaecorticis</name>
    <dbReference type="NCBI Taxonomy" id="1396505"/>
    <lineage>
        <taxon>Bacteria</taxon>
        <taxon>Bacillati</taxon>
        <taxon>Bacillota</taxon>
        <taxon>Bacilli</taxon>
        <taxon>Bacillales</taxon>
        <taxon>Bacillaceae</taxon>
        <taxon>Rossellomorea</taxon>
    </lineage>
</organism>
<dbReference type="SUPFAM" id="SSF103473">
    <property type="entry name" value="MFS general substrate transporter"/>
    <property type="match status" value="1"/>
</dbReference>
<keyword evidence="3 6" id="KW-0812">Transmembrane</keyword>
<sequence>MFSVLKNTNFSYLFWGRIVTNMGDSLYNVAAMWLVYELTGSTLYTGLAGALIMIPQVFEFLVGPMVDRWKLRTILVVTQILQGILVLSIPVSYYLGFSSVWLIMFIMFAVVAIEQFVYPAQSAMIPRVIKKEALPEANSLMNIAYKGANFILTAVAGILIVKIGAINIYLINSVTFILAIMLFKNIKLIESEVVGKRETKRLAPGFSTYRRDLMEGFSFVKNSTIPQLVLPLVIGNFVFGMINAILPAYADFRGGEQYYGYYLASLSIGMLIGSFIAMYFKNIPLGLVIVTSFLLSGTAWGGSFLMDNTWISIFLFGISSIGIGVANVLVFSLIQALIPERMMGRVFSVISSAATILLPLGSLLGGYFATKIGSEWVYAGGSLVNLIIVVYWTLNRNLRKLPSYLNINSEDHLRHEVL</sequence>
<dbReference type="InterPro" id="IPR036259">
    <property type="entry name" value="MFS_trans_sf"/>
</dbReference>
<feature type="transmembrane region" description="Helical" evidence="6">
    <location>
        <begin position="346"/>
        <end position="370"/>
    </location>
</feature>
<evidence type="ECO:0000256" key="5">
    <source>
        <dbReference type="ARBA" id="ARBA00023136"/>
    </source>
</evidence>
<dbReference type="PANTHER" id="PTHR23513">
    <property type="entry name" value="INTEGRAL MEMBRANE EFFLUX PROTEIN-RELATED"/>
    <property type="match status" value="1"/>
</dbReference>
<dbReference type="InterPro" id="IPR022324">
    <property type="entry name" value="Bacilysin_exporter_BacE_put"/>
</dbReference>
<feature type="transmembrane region" description="Helical" evidence="6">
    <location>
        <begin position="376"/>
        <end position="394"/>
    </location>
</feature>
<accession>A0ABU9K4D2</accession>
<feature type="transmembrane region" description="Helical" evidence="6">
    <location>
        <begin position="42"/>
        <end position="62"/>
    </location>
</feature>
<evidence type="ECO:0000256" key="6">
    <source>
        <dbReference type="SAM" id="Phobius"/>
    </source>
</evidence>
<evidence type="ECO:0000313" key="8">
    <source>
        <dbReference type="Proteomes" id="UP001389717"/>
    </source>
</evidence>
<evidence type="ECO:0000256" key="2">
    <source>
        <dbReference type="ARBA" id="ARBA00022475"/>
    </source>
</evidence>
<keyword evidence="8" id="KW-1185">Reference proteome</keyword>
<feature type="transmembrane region" description="Helical" evidence="6">
    <location>
        <begin position="228"/>
        <end position="249"/>
    </location>
</feature>
<dbReference type="Proteomes" id="UP001389717">
    <property type="component" value="Unassembled WGS sequence"/>
</dbReference>
<comment type="subcellular location">
    <subcellularLocation>
        <location evidence="1">Cell membrane</location>
        <topology evidence="1">Multi-pass membrane protein</topology>
    </subcellularLocation>
</comment>
<keyword evidence="2" id="KW-1003">Cell membrane</keyword>
<feature type="transmembrane region" description="Helical" evidence="6">
    <location>
        <begin position="12"/>
        <end position="36"/>
    </location>
</feature>
<feature type="transmembrane region" description="Helical" evidence="6">
    <location>
        <begin position="261"/>
        <end position="280"/>
    </location>
</feature>
<evidence type="ECO:0000256" key="1">
    <source>
        <dbReference type="ARBA" id="ARBA00004651"/>
    </source>
</evidence>
<proteinExistence type="predicted"/>
<dbReference type="CDD" id="cd06173">
    <property type="entry name" value="MFS_MefA_like"/>
    <property type="match status" value="1"/>
</dbReference>
<evidence type="ECO:0000313" key="7">
    <source>
        <dbReference type="EMBL" id="MEL3970919.1"/>
    </source>
</evidence>
<feature type="transmembrane region" description="Helical" evidence="6">
    <location>
        <begin position="100"/>
        <end position="118"/>
    </location>
</feature>
<dbReference type="PANTHER" id="PTHR23513:SF6">
    <property type="entry name" value="MAJOR FACILITATOR SUPERFAMILY ASSOCIATED DOMAIN-CONTAINING PROTEIN"/>
    <property type="match status" value="1"/>
</dbReference>
<name>A0ABU9K4D2_9BACI</name>
<reference evidence="7 8" key="1">
    <citation type="submission" date="2024-04" db="EMBL/GenBank/DDBJ databases">
        <title>Bacillus oryzaecorticis sp. nov., a moderately halophilic bacterium isolated from rice husks.</title>
        <authorList>
            <person name="Zhu H.-S."/>
        </authorList>
    </citation>
    <scope>NUCLEOTIDE SEQUENCE [LARGE SCALE GENOMIC DNA]</scope>
    <source>
        <strain evidence="7 8">ZC255</strain>
    </source>
</reference>
<comment type="caution">
    <text evidence="7">The sequence shown here is derived from an EMBL/GenBank/DDBJ whole genome shotgun (WGS) entry which is preliminary data.</text>
</comment>
<dbReference type="EMBL" id="JBBYAF010000002">
    <property type="protein sequence ID" value="MEL3970919.1"/>
    <property type="molecule type" value="Genomic_DNA"/>
</dbReference>
<feature type="transmembrane region" description="Helical" evidence="6">
    <location>
        <begin position="139"/>
        <end position="160"/>
    </location>
</feature>
<evidence type="ECO:0000256" key="4">
    <source>
        <dbReference type="ARBA" id="ARBA00022989"/>
    </source>
</evidence>
<feature type="transmembrane region" description="Helical" evidence="6">
    <location>
        <begin position="74"/>
        <end position="94"/>
    </location>
</feature>
<feature type="transmembrane region" description="Helical" evidence="6">
    <location>
        <begin position="311"/>
        <end position="334"/>
    </location>
</feature>
<evidence type="ECO:0000256" key="3">
    <source>
        <dbReference type="ARBA" id="ARBA00022692"/>
    </source>
</evidence>
<protein>
    <submittedName>
        <fullName evidence="7">MFS transporter</fullName>
    </submittedName>
</protein>
<dbReference type="PRINTS" id="PR01988">
    <property type="entry name" value="EXPORTERBACE"/>
</dbReference>
<dbReference type="Pfam" id="PF07690">
    <property type="entry name" value="MFS_1"/>
    <property type="match status" value="1"/>
</dbReference>
<keyword evidence="5 6" id="KW-0472">Membrane</keyword>
<dbReference type="Gene3D" id="1.20.1250.20">
    <property type="entry name" value="MFS general substrate transporter like domains"/>
    <property type="match status" value="1"/>
</dbReference>
<gene>
    <name evidence="7" type="ORF">AAEO50_01395</name>
</gene>
<dbReference type="InterPro" id="IPR011701">
    <property type="entry name" value="MFS"/>
</dbReference>